<dbReference type="PANTHER" id="PTHR30582:SF4">
    <property type="entry name" value="L,D-TRANSPEPTIDASE YQJB-RELATED"/>
    <property type="match status" value="1"/>
</dbReference>
<evidence type="ECO:0000256" key="2">
    <source>
        <dbReference type="ARBA" id="ARBA00005992"/>
    </source>
</evidence>
<dbReference type="GO" id="GO:0016740">
    <property type="term" value="F:transferase activity"/>
    <property type="evidence" value="ECO:0007669"/>
    <property type="project" value="UniProtKB-KW"/>
</dbReference>
<dbReference type="AlphaFoldDB" id="A0A366EGD3"/>
<dbReference type="GO" id="GO:0008360">
    <property type="term" value="P:regulation of cell shape"/>
    <property type="evidence" value="ECO:0007669"/>
    <property type="project" value="UniProtKB-UniRule"/>
</dbReference>
<dbReference type="Pfam" id="PF03734">
    <property type="entry name" value="YkuD"/>
    <property type="match status" value="1"/>
</dbReference>
<dbReference type="GO" id="GO:0071972">
    <property type="term" value="F:peptidoglycan L,D-transpeptidase activity"/>
    <property type="evidence" value="ECO:0007669"/>
    <property type="project" value="TreeGrafter"/>
</dbReference>
<evidence type="ECO:0000313" key="12">
    <source>
        <dbReference type="Proteomes" id="UP000252254"/>
    </source>
</evidence>
<dbReference type="PROSITE" id="PS52029">
    <property type="entry name" value="LD_TPASE"/>
    <property type="match status" value="1"/>
</dbReference>
<dbReference type="GO" id="GO:0071555">
    <property type="term" value="P:cell wall organization"/>
    <property type="evidence" value="ECO:0007669"/>
    <property type="project" value="UniProtKB-UniRule"/>
</dbReference>
<keyword evidence="7 9" id="KW-0961">Cell wall biogenesis/degradation</keyword>
<name>A0A366EGD3_9BACI</name>
<accession>A0A366EGD3</accession>
<organism evidence="11 12">
    <name type="scientific">Paraliobacillus ryukyuensis</name>
    <dbReference type="NCBI Taxonomy" id="200904"/>
    <lineage>
        <taxon>Bacteria</taxon>
        <taxon>Bacillati</taxon>
        <taxon>Bacillota</taxon>
        <taxon>Bacilli</taxon>
        <taxon>Bacillales</taxon>
        <taxon>Bacillaceae</taxon>
        <taxon>Paraliobacillus</taxon>
    </lineage>
</organism>
<dbReference type="STRING" id="200904.GCA_900168775_02580"/>
<dbReference type="RefSeq" id="WP_079708566.1">
    <property type="nucleotide sequence ID" value="NZ_BAABQN010000001.1"/>
</dbReference>
<comment type="pathway">
    <text evidence="1 9">Cell wall biogenesis; peptidoglycan biosynthesis.</text>
</comment>
<dbReference type="GO" id="GO:0005576">
    <property type="term" value="C:extracellular region"/>
    <property type="evidence" value="ECO:0007669"/>
    <property type="project" value="TreeGrafter"/>
</dbReference>
<evidence type="ECO:0000256" key="9">
    <source>
        <dbReference type="PROSITE-ProRule" id="PRU01373"/>
    </source>
</evidence>
<evidence type="ECO:0000256" key="3">
    <source>
        <dbReference type="ARBA" id="ARBA00022679"/>
    </source>
</evidence>
<keyword evidence="12" id="KW-1185">Reference proteome</keyword>
<evidence type="ECO:0000256" key="6">
    <source>
        <dbReference type="ARBA" id="ARBA00022984"/>
    </source>
</evidence>
<keyword evidence="4" id="KW-0378">Hydrolase</keyword>
<feature type="domain" description="L,D-TPase catalytic" evidence="10">
    <location>
        <begin position="27"/>
        <end position="151"/>
    </location>
</feature>
<dbReference type="UniPathway" id="UPA00219"/>
<evidence type="ECO:0000256" key="4">
    <source>
        <dbReference type="ARBA" id="ARBA00022801"/>
    </source>
</evidence>
<reference evidence="11 12" key="1">
    <citation type="submission" date="2018-06" db="EMBL/GenBank/DDBJ databases">
        <title>Genomic Encyclopedia of Type Strains, Phase IV (KMG-IV): sequencing the most valuable type-strain genomes for metagenomic binning, comparative biology and taxonomic classification.</title>
        <authorList>
            <person name="Goeker M."/>
        </authorList>
    </citation>
    <scope>NUCLEOTIDE SEQUENCE [LARGE SCALE GENOMIC DNA]</scope>
    <source>
        <strain evidence="11 12">DSM 15140</strain>
    </source>
</reference>
<dbReference type="PANTHER" id="PTHR30582">
    <property type="entry name" value="L,D-TRANSPEPTIDASE"/>
    <property type="match status" value="1"/>
</dbReference>
<comment type="similarity">
    <text evidence="2">Belongs to the YkuD family.</text>
</comment>
<gene>
    <name evidence="11" type="ORF">DES48_101199</name>
</gene>
<dbReference type="InterPro" id="IPR005490">
    <property type="entry name" value="LD_TPept_cat_dom"/>
</dbReference>
<sequence>MKIMQIGILLFLSPLWPLGENPTYYAPFVIVNKETLQLAFFDEGELQATYAVATGLTEDRTPEGMFTIVVKANQPYYRKSNIPGGDPNNPLGARWIGFDARDTDGRTYGVHGTNQPETIGYRVSGGCIRMKNEDVVELFDQIPIGTKIWVVDTDRNFIELAKSKGVIN</sequence>
<evidence type="ECO:0000256" key="5">
    <source>
        <dbReference type="ARBA" id="ARBA00022960"/>
    </source>
</evidence>
<dbReference type="CDD" id="cd16913">
    <property type="entry name" value="YkuD_like"/>
    <property type="match status" value="1"/>
</dbReference>
<dbReference type="GO" id="GO:0018104">
    <property type="term" value="P:peptidoglycan-protein cross-linking"/>
    <property type="evidence" value="ECO:0007669"/>
    <property type="project" value="TreeGrafter"/>
</dbReference>
<comment type="caution">
    <text evidence="11">The sequence shown here is derived from an EMBL/GenBank/DDBJ whole genome shotgun (WGS) entry which is preliminary data.</text>
</comment>
<dbReference type="InterPro" id="IPR038063">
    <property type="entry name" value="Transpep_catalytic_dom"/>
</dbReference>
<dbReference type="Gene3D" id="2.40.440.10">
    <property type="entry name" value="L,D-transpeptidase catalytic domain-like"/>
    <property type="match status" value="1"/>
</dbReference>
<keyword evidence="5 9" id="KW-0133">Cell shape</keyword>
<keyword evidence="3" id="KW-0808">Transferase</keyword>
<proteinExistence type="inferred from homology"/>
<feature type="active site" description="Nucleophile" evidence="9">
    <location>
        <position position="127"/>
    </location>
</feature>
<comment type="pathway">
    <text evidence="8">Glycan biosynthesis.</text>
</comment>
<evidence type="ECO:0000256" key="7">
    <source>
        <dbReference type="ARBA" id="ARBA00023316"/>
    </source>
</evidence>
<evidence type="ECO:0000313" key="11">
    <source>
        <dbReference type="EMBL" id="RBP01462.1"/>
    </source>
</evidence>
<dbReference type="Proteomes" id="UP000252254">
    <property type="component" value="Unassembled WGS sequence"/>
</dbReference>
<keyword evidence="6 9" id="KW-0573">Peptidoglycan synthesis</keyword>
<dbReference type="OrthoDB" id="9787225at2"/>
<feature type="active site" description="Proton donor/acceptor" evidence="9">
    <location>
        <position position="111"/>
    </location>
</feature>
<dbReference type="FunFam" id="2.40.440.10:FF:000003">
    <property type="entry name" value="L,D-transpeptidase YciB"/>
    <property type="match status" value="1"/>
</dbReference>
<evidence type="ECO:0000256" key="1">
    <source>
        <dbReference type="ARBA" id="ARBA00004752"/>
    </source>
</evidence>
<dbReference type="InterPro" id="IPR050979">
    <property type="entry name" value="LD-transpeptidase"/>
</dbReference>
<dbReference type="SUPFAM" id="SSF141523">
    <property type="entry name" value="L,D-transpeptidase catalytic domain-like"/>
    <property type="match status" value="1"/>
</dbReference>
<evidence type="ECO:0000259" key="10">
    <source>
        <dbReference type="PROSITE" id="PS52029"/>
    </source>
</evidence>
<evidence type="ECO:0000256" key="8">
    <source>
        <dbReference type="ARBA" id="ARBA00060592"/>
    </source>
</evidence>
<dbReference type="EMBL" id="QNRI01000001">
    <property type="protein sequence ID" value="RBP01462.1"/>
    <property type="molecule type" value="Genomic_DNA"/>
</dbReference>
<protein>
    <submittedName>
        <fullName evidence="11">L,D-transpeptidase-like protein</fullName>
    </submittedName>
</protein>